<evidence type="ECO:0000313" key="1">
    <source>
        <dbReference type="EMBL" id="CAD73756.1"/>
    </source>
</evidence>
<organism evidence="1 2">
    <name type="scientific">Rhodopirellula baltica (strain DSM 10527 / NCIMB 13988 / SH1)</name>
    <dbReference type="NCBI Taxonomy" id="243090"/>
    <lineage>
        <taxon>Bacteria</taxon>
        <taxon>Pseudomonadati</taxon>
        <taxon>Planctomycetota</taxon>
        <taxon>Planctomycetia</taxon>
        <taxon>Pirellulales</taxon>
        <taxon>Pirellulaceae</taxon>
        <taxon>Rhodopirellula</taxon>
    </lineage>
</organism>
<accession>Q7USP0</accession>
<dbReference type="AlphaFoldDB" id="Q7USP0"/>
<protein>
    <submittedName>
        <fullName evidence="1">Uncharacterized protein</fullName>
    </submittedName>
</protein>
<dbReference type="HOGENOM" id="CLU_2809559_0_0_0"/>
<name>Q7USP0_RHOBA</name>
<dbReference type="STRING" id="243090.RB4392"/>
<dbReference type="InParanoid" id="Q7USP0"/>
<proteinExistence type="predicted"/>
<evidence type="ECO:0000313" key="2">
    <source>
        <dbReference type="Proteomes" id="UP000001025"/>
    </source>
</evidence>
<keyword evidence="2" id="KW-1185">Reference proteome</keyword>
<reference evidence="1 2" key="1">
    <citation type="journal article" date="2003" name="Proc. Natl. Acad. Sci. U.S.A.">
        <title>Complete genome sequence of the marine planctomycete Pirellula sp. strain 1.</title>
        <authorList>
            <person name="Gloeckner F.O."/>
            <person name="Kube M."/>
            <person name="Bauer M."/>
            <person name="Teeling H."/>
            <person name="Lombardot T."/>
            <person name="Ludwig W."/>
            <person name="Gade D."/>
            <person name="Beck A."/>
            <person name="Borzym K."/>
            <person name="Heitmann K."/>
            <person name="Rabus R."/>
            <person name="Schlesner H."/>
            <person name="Amann R."/>
            <person name="Reinhardt R."/>
        </authorList>
    </citation>
    <scope>NUCLEOTIDE SEQUENCE [LARGE SCALE GENOMIC DNA]</scope>
    <source>
        <strain evidence="2">DSM 10527 / NCIMB 13988 / SH1</strain>
    </source>
</reference>
<sequence length="67" mass="7714">MRNQSRRQPTPVIIAASTQFPGRNEQNQSLSKLRSTANRSLRAGIVPLNNERSKTVRQRECLRRLLI</sequence>
<dbReference type="EMBL" id="BX294140">
    <property type="protein sequence ID" value="CAD73756.1"/>
    <property type="molecule type" value="Genomic_DNA"/>
</dbReference>
<gene>
    <name evidence="1" type="ordered locus">RB4392</name>
</gene>
<dbReference type="EnsemblBacteria" id="CAD73756">
    <property type="protein sequence ID" value="CAD73756"/>
    <property type="gene ID" value="RB4392"/>
</dbReference>
<dbReference type="KEGG" id="rba:RB4392"/>
<dbReference type="Proteomes" id="UP000001025">
    <property type="component" value="Chromosome"/>
</dbReference>